<evidence type="ECO:0000256" key="5">
    <source>
        <dbReference type="ARBA" id="ARBA00038437"/>
    </source>
</evidence>
<evidence type="ECO:0000256" key="7">
    <source>
        <dbReference type="RuleBase" id="RU000492"/>
    </source>
</evidence>
<dbReference type="CDD" id="cd18787">
    <property type="entry name" value="SF2_C_DEAD"/>
    <property type="match status" value="1"/>
</dbReference>
<dbReference type="InterPro" id="IPR014014">
    <property type="entry name" value="RNA_helicase_DEAD_Q_motif"/>
</dbReference>
<feature type="region of interest" description="Disordered" evidence="8">
    <location>
        <begin position="386"/>
        <end position="415"/>
    </location>
</feature>
<dbReference type="InterPro" id="IPR000629">
    <property type="entry name" value="RNA-helicase_DEAD-box_CS"/>
</dbReference>
<dbReference type="InterPro" id="IPR001650">
    <property type="entry name" value="Helicase_C-like"/>
</dbReference>
<evidence type="ECO:0000256" key="1">
    <source>
        <dbReference type="ARBA" id="ARBA00022741"/>
    </source>
</evidence>
<reference evidence="13" key="1">
    <citation type="submission" date="2012-06" db="EMBL/GenBank/DDBJ databases">
        <title>Genome analysis of multiple Granulibacter bethesdensis isolates demonstrates substantial genome diversity.</title>
        <authorList>
            <person name="Greenberg D.E."/>
            <person name="Porcella S.F."/>
            <person name="Zarember K."/>
            <person name="Zelazny A.M."/>
            <person name="Bruno D."/>
            <person name="Martens C."/>
            <person name="Barbian K.D."/>
            <person name="Jaske E."/>
            <person name="Holland S.M."/>
        </authorList>
    </citation>
    <scope>NUCLEOTIDE SEQUENCE [LARGE SCALE GENOMIC DNA]</scope>
    <source>
        <strain evidence="13">CGDNIH3</strain>
    </source>
</reference>
<accession>A0AAN0RG59</accession>
<evidence type="ECO:0000256" key="6">
    <source>
        <dbReference type="PROSITE-ProRule" id="PRU00552"/>
    </source>
</evidence>
<dbReference type="InterPro" id="IPR027417">
    <property type="entry name" value="P-loop_NTPase"/>
</dbReference>
<gene>
    <name evidence="12" type="ORF">GbCGDNIH3_2436</name>
</gene>
<dbReference type="PANTHER" id="PTHR47959">
    <property type="entry name" value="ATP-DEPENDENT RNA HELICASE RHLE-RELATED"/>
    <property type="match status" value="1"/>
</dbReference>
<dbReference type="GO" id="GO:0005829">
    <property type="term" value="C:cytosol"/>
    <property type="evidence" value="ECO:0007669"/>
    <property type="project" value="TreeGrafter"/>
</dbReference>
<organism evidence="12 13">
    <name type="scientific">Granulibacter bethesdensis</name>
    <dbReference type="NCBI Taxonomy" id="364410"/>
    <lineage>
        <taxon>Bacteria</taxon>
        <taxon>Pseudomonadati</taxon>
        <taxon>Pseudomonadota</taxon>
        <taxon>Alphaproteobacteria</taxon>
        <taxon>Acetobacterales</taxon>
        <taxon>Acetobacteraceae</taxon>
        <taxon>Granulibacter</taxon>
    </lineage>
</organism>
<protein>
    <submittedName>
        <fullName evidence="12">ATP-dependent RNA helicase</fullName>
    </submittedName>
</protein>
<dbReference type="InterPro" id="IPR050079">
    <property type="entry name" value="DEAD_box_RNA_helicase"/>
</dbReference>
<dbReference type="PROSITE" id="PS51192">
    <property type="entry name" value="HELICASE_ATP_BIND_1"/>
    <property type="match status" value="1"/>
</dbReference>
<name>A0AAN0RG59_9PROT</name>
<dbReference type="GO" id="GO:0016787">
    <property type="term" value="F:hydrolase activity"/>
    <property type="evidence" value="ECO:0007669"/>
    <property type="project" value="UniProtKB-KW"/>
</dbReference>
<dbReference type="SMART" id="SM00487">
    <property type="entry name" value="DEXDc"/>
    <property type="match status" value="1"/>
</dbReference>
<dbReference type="SUPFAM" id="SSF52540">
    <property type="entry name" value="P-loop containing nucleoside triphosphate hydrolases"/>
    <property type="match status" value="1"/>
</dbReference>
<feature type="domain" description="DEAD-box RNA helicase Q" evidence="11">
    <location>
        <begin position="17"/>
        <end position="45"/>
    </location>
</feature>
<dbReference type="Pfam" id="PF00270">
    <property type="entry name" value="DEAD"/>
    <property type="match status" value="1"/>
</dbReference>
<dbReference type="GO" id="GO:0003676">
    <property type="term" value="F:nucleic acid binding"/>
    <property type="evidence" value="ECO:0007669"/>
    <property type="project" value="InterPro"/>
</dbReference>
<dbReference type="Proteomes" id="UP000019438">
    <property type="component" value="Chromosome"/>
</dbReference>
<dbReference type="PROSITE" id="PS00039">
    <property type="entry name" value="DEAD_ATP_HELICASE"/>
    <property type="match status" value="1"/>
</dbReference>
<dbReference type="GO" id="GO:0003724">
    <property type="term" value="F:RNA helicase activity"/>
    <property type="evidence" value="ECO:0007669"/>
    <property type="project" value="InterPro"/>
</dbReference>
<dbReference type="Gene3D" id="3.40.50.300">
    <property type="entry name" value="P-loop containing nucleotide triphosphate hydrolases"/>
    <property type="match status" value="2"/>
</dbReference>
<dbReference type="PANTHER" id="PTHR47959:SF13">
    <property type="entry name" value="ATP-DEPENDENT RNA HELICASE RHLE"/>
    <property type="match status" value="1"/>
</dbReference>
<dbReference type="InterPro" id="IPR044742">
    <property type="entry name" value="DEAD/DEAH_RhlB"/>
</dbReference>
<evidence type="ECO:0000313" key="13">
    <source>
        <dbReference type="Proteomes" id="UP000019438"/>
    </source>
</evidence>
<evidence type="ECO:0000259" key="10">
    <source>
        <dbReference type="PROSITE" id="PS51194"/>
    </source>
</evidence>
<dbReference type="Pfam" id="PF00271">
    <property type="entry name" value="Helicase_C"/>
    <property type="match status" value="1"/>
</dbReference>
<evidence type="ECO:0000259" key="11">
    <source>
        <dbReference type="PROSITE" id="PS51195"/>
    </source>
</evidence>
<dbReference type="GO" id="GO:0005524">
    <property type="term" value="F:ATP binding"/>
    <property type="evidence" value="ECO:0007669"/>
    <property type="project" value="UniProtKB-KW"/>
</dbReference>
<dbReference type="CDD" id="cd00268">
    <property type="entry name" value="DEADc"/>
    <property type="match status" value="1"/>
</dbReference>
<dbReference type="PROSITE" id="PS51194">
    <property type="entry name" value="HELICASE_CTER"/>
    <property type="match status" value="1"/>
</dbReference>
<dbReference type="KEGG" id="gbc:GbCGDNIH3_2436"/>
<evidence type="ECO:0000313" key="12">
    <source>
        <dbReference type="EMBL" id="AHJ64355.1"/>
    </source>
</evidence>
<feature type="compositionally biased region" description="Basic residues" evidence="8">
    <location>
        <begin position="402"/>
        <end position="415"/>
    </location>
</feature>
<evidence type="ECO:0000259" key="9">
    <source>
        <dbReference type="PROSITE" id="PS51192"/>
    </source>
</evidence>
<dbReference type="AlphaFoldDB" id="A0AAN0RG59"/>
<feature type="domain" description="Helicase ATP-binding" evidence="9">
    <location>
        <begin position="48"/>
        <end position="223"/>
    </location>
</feature>
<feature type="domain" description="Helicase C-terminal" evidence="10">
    <location>
        <begin position="255"/>
        <end position="397"/>
    </location>
</feature>
<dbReference type="PROSITE" id="PS51195">
    <property type="entry name" value="Q_MOTIF"/>
    <property type="match status" value="1"/>
</dbReference>
<proteinExistence type="inferred from homology"/>
<dbReference type="InterPro" id="IPR014001">
    <property type="entry name" value="Helicase_ATP-bd"/>
</dbReference>
<keyword evidence="1 7" id="KW-0547">Nucleotide-binding</keyword>
<keyword evidence="2 7" id="KW-0378">Hydrolase</keyword>
<dbReference type="EMBL" id="CP003181">
    <property type="protein sequence ID" value="AHJ64355.1"/>
    <property type="molecule type" value="Genomic_DNA"/>
</dbReference>
<dbReference type="SMART" id="SM00490">
    <property type="entry name" value="HELICc"/>
    <property type="match status" value="1"/>
</dbReference>
<feature type="short sequence motif" description="Q motif" evidence="6">
    <location>
        <begin position="17"/>
        <end position="45"/>
    </location>
</feature>
<comment type="similarity">
    <text evidence="5 7">Belongs to the DEAD box helicase family.</text>
</comment>
<keyword evidence="4 7" id="KW-0067">ATP-binding</keyword>
<keyword evidence="3 7" id="KW-0347">Helicase</keyword>
<evidence type="ECO:0000256" key="4">
    <source>
        <dbReference type="ARBA" id="ARBA00022840"/>
    </source>
</evidence>
<sequence length="415" mass="45705">MTDPACICRLETTVTDVTFDSFGLAEPILQALQAASFHKPTPIQAGAIPPLLEGRDLLGIAQTGTGKTAAFSLPLLQHLMQKRERPRAFSTRALILAPTRELAVQIDDNLRMLGGELPIRRVLILGGVGRKPQVQRMQRGADIVIGTPGRICDLMSTNELLLDQVSHFVLDEADRMLDLGFMRDIRKVLASLPEKRQSLLFSATMPGEIGRLAEGLLRNPARVRIAVEEPTPDRIAQHVHFIESTGKRVLLTRLLADRALEKVIVFTRTKHGANRVAEHLEESGIAADAIHGNKSQNARQRALERFRSGEARVLVATDIAARGIDVAGVSHVVNFELPNEPESYVHRIGRTARAGQTGIAISFCDGSERPFLKAIEKLTRVKMSVAGGVESDLPAEEPRKQPQARRHRPRWRNAA</sequence>
<evidence type="ECO:0000256" key="3">
    <source>
        <dbReference type="ARBA" id="ARBA00022806"/>
    </source>
</evidence>
<dbReference type="InterPro" id="IPR011545">
    <property type="entry name" value="DEAD/DEAH_box_helicase_dom"/>
</dbReference>
<evidence type="ECO:0000256" key="2">
    <source>
        <dbReference type="ARBA" id="ARBA00022801"/>
    </source>
</evidence>
<evidence type="ECO:0000256" key="8">
    <source>
        <dbReference type="SAM" id="MobiDB-lite"/>
    </source>
</evidence>